<dbReference type="AlphaFoldDB" id="A0A919V9S6"/>
<evidence type="ECO:0000313" key="2">
    <source>
        <dbReference type="EMBL" id="GII95641.1"/>
    </source>
</evidence>
<evidence type="ECO:0000256" key="1">
    <source>
        <dbReference type="SAM" id="MobiDB-lite"/>
    </source>
</evidence>
<dbReference type="Proteomes" id="UP000606172">
    <property type="component" value="Unassembled WGS sequence"/>
</dbReference>
<feature type="region of interest" description="Disordered" evidence="1">
    <location>
        <begin position="67"/>
        <end position="100"/>
    </location>
</feature>
<comment type="caution">
    <text evidence="2">The sequence shown here is derived from an EMBL/GenBank/DDBJ whole genome shotgun (WGS) entry which is preliminary data.</text>
</comment>
<feature type="compositionally biased region" description="Polar residues" evidence="1">
    <location>
        <begin position="69"/>
        <end position="86"/>
    </location>
</feature>
<name>A0A919V9S6_9ACTN</name>
<dbReference type="EMBL" id="BOOW01000037">
    <property type="protein sequence ID" value="GII95641.1"/>
    <property type="molecule type" value="Genomic_DNA"/>
</dbReference>
<gene>
    <name evidence="2" type="ORF">Ssi02_58720</name>
</gene>
<keyword evidence="3" id="KW-1185">Reference proteome</keyword>
<protein>
    <submittedName>
        <fullName evidence="2">Uncharacterized protein</fullName>
    </submittedName>
</protein>
<evidence type="ECO:0000313" key="3">
    <source>
        <dbReference type="Proteomes" id="UP000606172"/>
    </source>
</evidence>
<sequence>MDAGLGDDQRVPQRDLRTVGVAQQGPAVSVDALGVAVVKHGEGIRVAGTECSDQNAVIHMTESKRLVTARSTASPGKSSCRNTSGTHIGRGKQVDIATSR</sequence>
<organism evidence="2 3">
    <name type="scientific">Sinosporangium siamense</name>
    <dbReference type="NCBI Taxonomy" id="1367973"/>
    <lineage>
        <taxon>Bacteria</taxon>
        <taxon>Bacillati</taxon>
        <taxon>Actinomycetota</taxon>
        <taxon>Actinomycetes</taxon>
        <taxon>Streptosporangiales</taxon>
        <taxon>Streptosporangiaceae</taxon>
        <taxon>Sinosporangium</taxon>
    </lineage>
</organism>
<accession>A0A919V9S6</accession>
<proteinExistence type="predicted"/>
<reference evidence="2" key="1">
    <citation type="submission" date="2021-01" db="EMBL/GenBank/DDBJ databases">
        <title>Whole genome shotgun sequence of Sinosporangium siamense NBRC 109515.</title>
        <authorList>
            <person name="Komaki H."/>
            <person name="Tamura T."/>
        </authorList>
    </citation>
    <scope>NUCLEOTIDE SEQUENCE</scope>
    <source>
        <strain evidence="2">NBRC 109515</strain>
    </source>
</reference>